<dbReference type="AlphaFoldDB" id="A0AA94HKX5"/>
<evidence type="ECO:0000313" key="2">
    <source>
        <dbReference type="EMBL" id="SFS00754.1"/>
    </source>
</evidence>
<proteinExistence type="predicted"/>
<reference evidence="2 3" key="1">
    <citation type="submission" date="2016-10" db="EMBL/GenBank/DDBJ databases">
        <authorList>
            <person name="Varghese N."/>
            <person name="Submissions S."/>
        </authorList>
    </citation>
    <scope>NUCLEOTIDE SEQUENCE [LARGE SCALE GENOMIC DNA]</scope>
    <source>
        <strain evidence="2 3">IAM 15147</strain>
    </source>
</reference>
<dbReference type="RefSeq" id="WP_092915486.1">
    <property type="nucleotide sequence ID" value="NZ_FOZN01000001.1"/>
</dbReference>
<sequence>MTVRGRLLGTGVAGVLTANALPHLATAAAGRTMMTPLGGKGSGTGPNLLWGCMNLAAGIALAGRSGRRDRDWSRHVTALTVGAAVFLSWAAVAEGVLHLNAPEKRRASRRR</sequence>
<dbReference type="EMBL" id="FOZN01000001">
    <property type="protein sequence ID" value="SFS00754.1"/>
    <property type="molecule type" value="Genomic_DNA"/>
</dbReference>
<keyword evidence="1" id="KW-0472">Membrane</keyword>
<accession>A0AA94HKX5</accession>
<evidence type="ECO:0000313" key="3">
    <source>
        <dbReference type="Proteomes" id="UP000198506"/>
    </source>
</evidence>
<keyword evidence="1" id="KW-1133">Transmembrane helix</keyword>
<gene>
    <name evidence="2" type="ORF">SAMN04487783_0482</name>
</gene>
<name>A0AA94HKX5_9MICO</name>
<protein>
    <submittedName>
        <fullName evidence="2">Uncharacterized protein</fullName>
    </submittedName>
</protein>
<evidence type="ECO:0000256" key="1">
    <source>
        <dbReference type="SAM" id="Phobius"/>
    </source>
</evidence>
<keyword evidence="3" id="KW-1185">Reference proteome</keyword>
<dbReference type="Proteomes" id="UP000198506">
    <property type="component" value="Unassembled WGS sequence"/>
</dbReference>
<feature type="transmembrane region" description="Helical" evidence="1">
    <location>
        <begin position="75"/>
        <end position="92"/>
    </location>
</feature>
<keyword evidence="1" id="KW-0812">Transmembrane</keyword>
<organism evidence="2 3">
    <name type="scientific">Agrococcus baldri</name>
    <dbReference type="NCBI Taxonomy" id="153730"/>
    <lineage>
        <taxon>Bacteria</taxon>
        <taxon>Bacillati</taxon>
        <taxon>Actinomycetota</taxon>
        <taxon>Actinomycetes</taxon>
        <taxon>Micrococcales</taxon>
        <taxon>Microbacteriaceae</taxon>
        <taxon>Agrococcus</taxon>
    </lineage>
</organism>
<feature type="transmembrane region" description="Helical" evidence="1">
    <location>
        <begin position="43"/>
        <end position="63"/>
    </location>
</feature>
<comment type="caution">
    <text evidence="2">The sequence shown here is derived from an EMBL/GenBank/DDBJ whole genome shotgun (WGS) entry which is preliminary data.</text>
</comment>